<evidence type="ECO:0000256" key="8">
    <source>
        <dbReference type="ARBA" id="ARBA00022946"/>
    </source>
</evidence>
<evidence type="ECO:0000256" key="7">
    <source>
        <dbReference type="ARBA" id="ARBA00022927"/>
    </source>
</evidence>
<dbReference type="Proteomes" id="UP000030653">
    <property type="component" value="Unassembled WGS sequence"/>
</dbReference>
<comment type="subunit">
    <text evidence="13">Component of the TIM23 complex, at least composed of TIM23, TIM17 and TIM50. Interacts with preproteins in transit.</text>
</comment>
<evidence type="ECO:0000256" key="4">
    <source>
        <dbReference type="ARBA" id="ARBA00022448"/>
    </source>
</evidence>
<comment type="similarity">
    <text evidence="2 14">Belongs to the TIM50 family.</text>
</comment>
<evidence type="ECO:0000256" key="14">
    <source>
        <dbReference type="RuleBase" id="RU365079"/>
    </source>
</evidence>
<keyword evidence="5 14" id="KW-0812">Transmembrane</keyword>
<evidence type="ECO:0000256" key="15">
    <source>
        <dbReference type="SAM" id="MobiDB-lite"/>
    </source>
</evidence>
<sequence>MATAQSGNGNGNGKKRKGQLGGRPNIPPLPKEPQAQATPAAEEASAQEPSAPTPTPAEAAAEAEPTALPSLDITSPSITPDQRTGAKAASTQTSIDRQRRTFARLWTGIFLLSAVGGVAYLSRGWTEAEEAAGVGEGVKDAWWARIWRRGGEAMDYFNRPQWKELLPPPLPFPHGRPYTLVIDIDDLLVASTWDRQHGWRTAKRPGVDYFLAYMSQFYEIVVFTTQYVYSAQPVLESLDPFSTFIQYRLFRESARTLPSGQLVKDLSYLNRDLSKVIMLDTVKDYAALQPDNAIVLPKWRGTPGDKGLVGLIPFLESIAIHKVPDVRPILHKYADQDIPTAYAAIEAAQKQKAVEEWNATHSSASGSMGSFTLSSMFGGAPAAPKMPMSYLEQKRAEAQAIYLEEQKYFKEHEGEMKRLMEEDRQRQLGEMRGSLLGYLGLQGPQAPGALAEGAGAATAPVGQGSTGQTPPVVGVAMGGKSA</sequence>
<dbReference type="AlphaFoldDB" id="M5FZR5"/>
<dbReference type="OrthoDB" id="287041at2759"/>
<evidence type="ECO:0000256" key="10">
    <source>
        <dbReference type="ARBA" id="ARBA00023010"/>
    </source>
</evidence>
<keyword evidence="9 14" id="KW-1133">Transmembrane helix</keyword>
<evidence type="ECO:0000256" key="1">
    <source>
        <dbReference type="ARBA" id="ARBA00004434"/>
    </source>
</evidence>
<dbReference type="Gene3D" id="3.40.50.1000">
    <property type="entry name" value="HAD superfamily/HAD-like"/>
    <property type="match status" value="1"/>
</dbReference>
<keyword evidence="8 14" id="KW-0809">Transit peptide</keyword>
<evidence type="ECO:0000256" key="3">
    <source>
        <dbReference type="ARBA" id="ARBA00020799"/>
    </source>
</evidence>
<dbReference type="STRING" id="1858805.M5FZR5"/>
<dbReference type="InterPro" id="IPR050365">
    <property type="entry name" value="TIM50"/>
</dbReference>
<feature type="region of interest" description="Disordered" evidence="15">
    <location>
        <begin position="454"/>
        <end position="482"/>
    </location>
</feature>
<evidence type="ECO:0000256" key="5">
    <source>
        <dbReference type="ARBA" id="ARBA00022692"/>
    </source>
</evidence>
<dbReference type="InterPro" id="IPR004274">
    <property type="entry name" value="FCP1_dom"/>
</dbReference>
<evidence type="ECO:0000256" key="13">
    <source>
        <dbReference type="ARBA" id="ARBA00065975"/>
    </source>
</evidence>
<keyword evidence="11 14" id="KW-0496">Mitochondrion</keyword>
<dbReference type="GO" id="GO:0005744">
    <property type="term" value="C:TIM23 mitochondrial import inner membrane translocase complex"/>
    <property type="evidence" value="ECO:0007669"/>
    <property type="project" value="UniProtKB-UniRule"/>
</dbReference>
<dbReference type="PROSITE" id="PS50969">
    <property type="entry name" value="FCP1"/>
    <property type="match status" value="1"/>
</dbReference>
<dbReference type="GeneID" id="63690638"/>
<dbReference type="EMBL" id="JH795879">
    <property type="protein sequence ID" value="EJT97002.1"/>
    <property type="molecule type" value="Genomic_DNA"/>
</dbReference>
<dbReference type="FunFam" id="3.40.50.1000:FF:000019">
    <property type="entry name" value="Mitochondrial import inner membrane translocase subunit TIM50"/>
    <property type="match status" value="1"/>
</dbReference>
<dbReference type="HOGENOM" id="CLU_023309_1_0_1"/>
<dbReference type="RefSeq" id="XP_040623900.1">
    <property type="nucleotide sequence ID" value="XM_040775576.1"/>
</dbReference>
<keyword evidence="18" id="KW-1185">Reference proteome</keyword>
<keyword evidence="7 14" id="KW-0653">Protein transport</keyword>
<organism evidence="17 18">
    <name type="scientific">Dacryopinax primogenitus (strain DJM 731)</name>
    <name type="common">Brown rot fungus</name>
    <dbReference type="NCBI Taxonomy" id="1858805"/>
    <lineage>
        <taxon>Eukaryota</taxon>
        <taxon>Fungi</taxon>
        <taxon>Dikarya</taxon>
        <taxon>Basidiomycota</taxon>
        <taxon>Agaricomycotina</taxon>
        <taxon>Dacrymycetes</taxon>
        <taxon>Dacrymycetales</taxon>
        <taxon>Dacrymycetaceae</taxon>
        <taxon>Dacryopinax</taxon>
    </lineage>
</organism>
<dbReference type="PANTHER" id="PTHR12210">
    <property type="entry name" value="DULLARD PROTEIN PHOSPHATASE"/>
    <property type="match status" value="1"/>
</dbReference>
<evidence type="ECO:0000256" key="6">
    <source>
        <dbReference type="ARBA" id="ARBA00022792"/>
    </source>
</evidence>
<keyword evidence="4 14" id="KW-0813">Transport</keyword>
<feature type="transmembrane region" description="Helical" evidence="14">
    <location>
        <begin position="102"/>
        <end position="121"/>
    </location>
</feature>
<evidence type="ECO:0000313" key="18">
    <source>
        <dbReference type="Proteomes" id="UP000030653"/>
    </source>
</evidence>
<keyword evidence="10 14" id="KW-0811">Translocation</keyword>
<dbReference type="Pfam" id="PF03031">
    <property type="entry name" value="NIF"/>
    <property type="match status" value="1"/>
</dbReference>
<evidence type="ECO:0000256" key="9">
    <source>
        <dbReference type="ARBA" id="ARBA00022989"/>
    </source>
</evidence>
<evidence type="ECO:0000313" key="17">
    <source>
        <dbReference type="EMBL" id="EJT97002.1"/>
    </source>
</evidence>
<dbReference type="SMART" id="SM00577">
    <property type="entry name" value="CPDc"/>
    <property type="match status" value="1"/>
</dbReference>
<comment type="function">
    <text evidence="14">Essential component of the TIM23 complex, a complex that mediates the translocation of transit peptide-containing proteins across the mitochondrial inner membrane.</text>
</comment>
<dbReference type="CDD" id="cd07521">
    <property type="entry name" value="HAD_FCP1-like"/>
    <property type="match status" value="1"/>
</dbReference>
<dbReference type="SUPFAM" id="SSF56784">
    <property type="entry name" value="HAD-like"/>
    <property type="match status" value="1"/>
</dbReference>
<keyword evidence="6" id="KW-0999">Mitochondrion inner membrane</keyword>
<dbReference type="InterPro" id="IPR023214">
    <property type="entry name" value="HAD_sf"/>
</dbReference>
<evidence type="ECO:0000256" key="11">
    <source>
        <dbReference type="ARBA" id="ARBA00023128"/>
    </source>
</evidence>
<dbReference type="GO" id="GO:0015031">
    <property type="term" value="P:protein transport"/>
    <property type="evidence" value="ECO:0007669"/>
    <property type="project" value="UniProtKB-KW"/>
</dbReference>
<comment type="subcellular location">
    <subcellularLocation>
        <location evidence="1 14">Mitochondrion inner membrane</location>
        <topology evidence="1 14">Single-pass membrane protein</topology>
    </subcellularLocation>
</comment>
<feature type="region of interest" description="Disordered" evidence="15">
    <location>
        <begin position="1"/>
        <end position="95"/>
    </location>
</feature>
<protein>
    <recommendedName>
        <fullName evidence="3 14">Mitochondrial import inner membrane translocase subunit TIM50</fullName>
    </recommendedName>
</protein>
<dbReference type="InterPro" id="IPR036412">
    <property type="entry name" value="HAD-like_sf"/>
</dbReference>
<accession>M5FZR5</accession>
<dbReference type="OMA" id="NLRQPYT"/>
<keyword evidence="12 14" id="KW-0472">Membrane</keyword>
<reference evidence="17 18" key="1">
    <citation type="journal article" date="2012" name="Science">
        <title>The Paleozoic origin of enzymatic lignin decomposition reconstructed from 31 fungal genomes.</title>
        <authorList>
            <person name="Floudas D."/>
            <person name="Binder M."/>
            <person name="Riley R."/>
            <person name="Barry K."/>
            <person name="Blanchette R.A."/>
            <person name="Henrissat B."/>
            <person name="Martinez A.T."/>
            <person name="Otillar R."/>
            <person name="Spatafora J.W."/>
            <person name="Yadav J.S."/>
            <person name="Aerts A."/>
            <person name="Benoit I."/>
            <person name="Boyd A."/>
            <person name="Carlson A."/>
            <person name="Copeland A."/>
            <person name="Coutinho P.M."/>
            <person name="de Vries R.P."/>
            <person name="Ferreira P."/>
            <person name="Findley K."/>
            <person name="Foster B."/>
            <person name="Gaskell J."/>
            <person name="Glotzer D."/>
            <person name="Gorecki P."/>
            <person name="Heitman J."/>
            <person name="Hesse C."/>
            <person name="Hori C."/>
            <person name="Igarashi K."/>
            <person name="Jurgens J.A."/>
            <person name="Kallen N."/>
            <person name="Kersten P."/>
            <person name="Kohler A."/>
            <person name="Kuees U."/>
            <person name="Kumar T.K.A."/>
            <person name="Kuo A."/>
            <person name="LaButti K."/>
            <person name="Larrondo L.F."/>
            <person name="Lindquist E."/>
            <person name="Ling A."/>
            <person name="Lombard V."/>
            <person name="Lucas S."/>
            <person name="Lundell T."/>
            <person name="Martin R."/>
            <person name="McLaughlin D.J."/>
            <person name="Morgenstern I."/>
            <person name="Morin E."/>
            <person name="Murat C."/>
            <person name="Nagy L.G."/>
            <person name="Nolan M."/>
            <person name="Ohm R.A."/>
            <person name="Patyshakuliyeva A."/>
            <person name="Rokas A."/>
            <person name="Ruiz-Duenas F.J."/>
            <person name="Sabat G."/>
            <person name="Salamov A."/>
            <person name="Samejima M."/>
            <person name="Schmutz J."/>
            <person name="Slot J.C."/>
            <person name="St John F."/>
            <person name="Stenlid J."/>
            <person name="Sun H."/>
            <person name="Sun S."/>
            <person name="Syed K."/>
            <person name="Tsang A."/>
            <person name="Wiebenga A."/>
            <person name="Young D."/>
            <person name="Pisabarro A."/>
            <person name="Eastwood D.C."/>
            <person name="Martin F."/>
            <person name="Cullen D."/>
            <person name="Grigoriev I.V."/>
            <person name="Hibbett D.S."/>
        </authorList>
    </citation>
    <scope>NUCLEOTIDE SEQUENCE [LARGE SCALE GENOMIC DNA]</scope>
    <source>
        <strain evidence="17 18">DJM-731 SS1</strain>
    </source>
</reference>
<evidence type="ECO:0000256" key="2">
    <source>
        <dbReference type="ARBA" id="ARBA00006344"/>
    </source>
</evidence>
<evidence type="ECO:0000259" key="16">
    <source>
        <dbReference type="PROSITE" id="PS50969"/>
    </source>
</evidence>
<feature type="compositionally biased region" description="Polar residues" evidence="15">
    <location>
        <begin position="72"/>
        <end position="82"/>
    </location>
</feature>
<proteinExistence type="inferred from homology"/>
<evidence type="ECO:0000256" key="12">
    <source>
        <dbReference type="ARBA" id="ARBA00023136"/>
    </source>
</evidence>
<name>M5FZR5_DACPD</name>
<gene>
    <name evidence="17" type="ORF">DACRYDRAFT_59657</name>
</gene>
<feature type="compositionally biased region" description="Low complexity" evidence="15">
    <location>
        <begin position="32"/>
        <end position="67"/>
    </location>
</feature>
<feature type="domain" description="FCP1 homology" evidence="16">
    <location>
        <begin position="173"/>
        <end position="318"/>
    </location>
</feature>